<keyword evidence="1" id="KW-0472">Membrane</keyword>
<gene>
    <name evidence="2" type="ORF">F2Q68_00027544</name>
</gene>
<dbReference type="Proteomes" id="UP000712281">
    <property type="component" value="Unassembled WGS sequence"/>
</dbReference>
<evidence type="ECO:0000256" key="1">
    <source>
        <dbReference type="SAM" id="Phobius"/>
    </source>
</evidence>
<evidence type="ECO:0000313" key="2">
    <source>
        <dbReference type="EMBL" id="KAF2566196.1"/>
    </source>
</evidence>
<feature type="transmembrane region" description="Helical" evidence="1">
    <location>
        <begin position="163"/>
        <end position="184"/>
    </location>
</feature>
<proteinExistence type="predicted"/>
<organism evidence="2 3">
    <name type="scientific">Brassica cretica</name>
    <name type="common">Mustard</name>
    <dbReference type="NCBI Taxonomy" id="69181"/>
    <lineage>
        <taxon>Eukaryota</taxon>
        <taxon>Viridiplantae</taxon>
        <taxon>Streptophyta</taxon>
        <taxon>Embryophyta</taxon>
        <taxon>Tracheophyta</taxon>
        <taxon>Spermatophyta</taxon>
        <taxon>Magnoliopsida</taxon>
        <taxon>eudicotyledons</taxon>
        <taxon>Gunneridae</taxon>
        <taxon>Pentapetalae</taxon>
        <taxon>rosids</taxon>
        <taxon>malvids</taxon>
        <taxon>Brassicales</taxon>
        <taxon>Brassicaceae</taxon>
        <taxon>Brassiceae</taxon>
        <taxon>Brassica</taxon>
    </lineage>
</organism>
<keyword evidence="1" id="KW-1133">Transmembrane helix</keyword>
<feature type="transmembrane region" description="Helical" evidence="1">
    <location>
        <begin position="61"/>
        <end position="81"/>
    </location>
</feature>
<name>A0A8S9IA11_BRACR</name>
<feature type="transmembrane region" description="Helical" evidence="1">
    <location>
        <begin position="204"/>
        <end position="226"/>
    </location>
</feature>
<reference evidence="2" key="1">
    <citation type="submission" date="2019-12" db="EMBL/GenBank/DDBJ databases">
        <title>Genome sequencing and annotation of Brassica cretica.</title>
        <authorList>
            <person name="Studholme D.J."/>
            <person name="Sarris P.F."/>
        </authorList>
    </citation>
    <scope>NUCLEOTIDE SEQUENCE</scope>
    <source>
        <strain evidence="2">PFS-001/15</strain>
        <tissue evidence="2">Leaf</tissue>
    </source>
</reference>
<dbReference type="EMBL" id="QGKW02001911">
    <property type="protein sequence ID" value="KAF2566196.1"/>
    <property type="molecule type" value="Genomic_DNA"/>
</dbReference>
<evidence type="ECO:0000313" key="3">
    <source>
        <dbReference type="Proteomes" id="UP000712281"/>
    </source>
</evidence>
<keyword evidence="1" id="KW-0812">Transmembrane</keyword>
<protein>
    <submittedName>
        <fullName evidence="2">Uncharacterized protein</fullName>
    </submittedName>
</protein>
<feature type="transmembrane region" description="Helical" evidence="1">
    <location>
        <begin position="96"/>
        <end position="119"/>
    </location>
</feature>
<sequence length="241" mass="27890">MQQIGFTYKFLADDRKFKKVALRYHNVLVSILFALLRFVFRRGNHEIFDVYTFASFRWMMGILAGMMASTYSMALGVHAYYKAIGSSDRVYEEMAMFFGFLTLLFFSINLFGFWGIIWLPETNKKTTESRTFPTSSVLSLLTSLITSWGNYEIFDDVYTFASFRWMMGILAGMMASTYSMALGVRAYYKDIGSCDRVYEEMAMFFGFLTLLFFSINLFGFWGIIWLPGFPLIVLVSAIIPF</sequence>
<feature type="transmembrane region" description="Helical" evidence="1">
    <location>
        <begin position="20"/>
        <end position="40"/>
    </location>
</feature>
<accession>A0A8S9IA11</accession>
<comment type="caution">
    <text evidence="2">The sequence shown here is derived from an EMBL/GenBank/DDBJ whole genome shotgun (WGS) entry which is preliminary data.</text>
</comment>
<dbReference type="AlphaFoldDB" id="A0A8S9IA11"/>